<evidence type="ECO:0000313" key="1">
    <source>
        <dbReference type="EMBL" id="QCY47050.1"/>
    </source>
</evidence>
<keyword evidence="2" id="KW-1185">Reference proteome</keyword>
<evidence type="ECO:0000313" key="2">
    <source>
        <dbReference type="Proteomes" id="UP000307000"/>
    </source>
</evidence>
<gene>
    <name evidence="1" type="ORF">GcLGCM259_1317</name>
</gene>
<sequence>MTDGHRLVEFKGGQIMSNGRRLETTSTTWQQILAHREPEQIQEIAARFEQAGVRPQLVAQAIADGGAQLDGAMRSNTPGWEQPFGGLLAVALLAGEVAAHSAYLVSRASVVRAVAVDGLLEDFSAIAVGASLGVSRQKVYEIGRNGQRVRAEGGLGGS</sequence>
<dbReference type="Proteomes" id="UP000307000">
    <property type="component" value="Chromosome"/>
</dbReference>
<reference evidence="1 2" key="1">
    <citation type="submission" date="2018-12" db="EMBL/GenBank/DDBJ databases">
        <title>Complete Genome Sequence of Glutamicibacter creatinolyticus strain LGCM259,isolated from an abscess of a 12-year-old mare in Italy.</title>
        <authorList>
            <person name="Santos R.G."/>
            <person name="Silva A.L."/>
            <person name="Seyffert N."/>
            <person name="Castro T.L.P."/>
            <person name="Attili A.R."/>
            <person name="Rifici C."/>
            <person name="Mazzullo G."/>
            <person name="Brenig B."/>
            <person name="Venanzi F."/>
            <person name="Azevedo V."/>
        </authorList>
    </citation>
    <scope>NUCLEOTIDE SEQUENCE [LARGE SCALE GENOMIC DNA]</scope>
    <source>
        <strain evidence="1 2">LGCM 259</strain>
    </source>
</reference>
<organism evidence="1 2">
    <name type="scientific">Glutamicibacter creatinolyticus</name>
    <dbReference type="NCBI Taxonomy" id="162496"/>
    <lineage>
        <taxon>Bacteria</taxon>
        <taxon>Bacillati</taxon>
        <taxon>Actinomycetota</taxon>
        <taxon>Actinomycetes</taxon>
        <taxon>Micrococcales</taxon>
        <taxon>Micrococcaceae</taxon>
        <taxon>Glutamicibacter</taxon>
    </lineage>
</organism>
<dbReference type="AlphaFoldDB" id="A0A5B7WUX6"/>
<name>A0A5B7WUX6_9MICC</name>
<proteinExistence type="predicted"/>
<dbReference type="EMBL" id="CP034412">
    <property type="protein sequence ID" value="QCY47050.1"/>
    <property type="molecule type" value="Genomic_DNA"/>
</dbReference>
<protein>
    <submittedName>
        <fullName evidence="1">Uncharacterized protein</fullName>
    </submittedName>
</protein>
<dbReference type="KEGG" id="gcr:GcLGCM259_1317"/>
<accession>A0A5B7WUX6</accession>